<evidence type="ECO:0000313" key="1">
    <source>
        <dbReference type="EMBL" id="EHC90882.1"/>
    </source>
</evidence>
<sequence length="56" mass="6450">MFAASPDGPHCVNNRLCRKLASRRDNRMSRLTFALLLTDEFTGVQQCRPRRAMNRA</sequence>
<comment type="caution">
    <text evidence="1">The sequence shown here is derived from an EMBL/GenBank/DDBJ whole genome shotgun (WGS) entry which is preliminary data.</text>
</comment>
<reference evidence="1 2" key="1">
    <citation type="journal article" date="2011" name="BMC Genomics">
        <title>Genome sequencing reveals diversification of virulence factor content and possible host adaptation in distinct subpopulations of Salmonella enterica.</title>
        <authorList>
            <person name="den Bakker H.C."/>
            <person name="Moreno Switt A.I."/>
            <person name="Govoni G."/>
            <person name="Cummings C.A."/>
            <person name="Ranieri M.L."/>
            <person name="Degoricija L."/>
            <person name="Hoelzer K."/>
            <person name="Rodriguez-Rivera L.D."/>
            <person name="Brown S."/>
            <person name="Bolchacova E."/>
            <person name="Furtado M.R."/>
            <person name="Wiedmann M."/>
        </authorList>
    </citation>
    <scope>NUCLEOTIDE SEQUENCE [LARGE SCALE GENOMIC DNA]</scope>
    <source>
        <strain evidence="1 2">R8-3404</strain>
    </source>
</reference>
<dbReference type="Proteomes" id="UP000003915">
    <property type="component" value="Unassembled WGS sequence"/>
</dbReference>
<feature type="non-terminal residue" evidence="1">
    <location>
        <position position="56"/>
    </location>
</feature>
<name>A0A6C8H1G5_SALET</name>
<protein>
    <submittedName>
        <fullName evidence="1">Uncharacterized protein</fullName>
    </submittedName>
</protein>
<accession>A0A6C8H1G5</accession>
<evidence type="ECO:0000313" key="2">
    <source>
        <dbReference type="Proteomes" id="UP000003915"/>
    </source>
</evidence>
<organism evidence="1 2">
    <name type="scientific">Salmonella enterica subsp. enterica serovar Uganda str. R8-3404</name>
    <dbReference type="NCBI Taxonomy" id="913083"/>
    <lineage>
        <taxon>Bacteria</taxon>
        <taxon>Pseudomonadati</taxon>
        <taxon>Pseudomonadota</taxon>
        <taxon>Gammaproteobacteria</taxon>
        <taxon>Enterobacterales</taxon>
        <taxon>Enterobacteriaceae</taxon>
        <taxon>Salmonella</taxon>
    </lineage>
</organism>
<dbReference type="EMBL" id="AFCV01000749">
    <property type="protein sequence ID" value="EHC90882.1"/>
    <property type="molecule type" value="Genomic_DNA"/>
</dbReference>
<gene>
    <name evidence="1" type="ORF">LTSEUGA_2938</name>
</gene>
<proteinExistence type="predicted"/>
<dbReference type="AlphaFoldDB" id="A0A6C8H1G5"/>